<proteinExistence type="predicted"/>
<comment type="caution">
    <text evidence="1">The sequence shown here is derived from an EMBL/GenBank/DDBJ whole genome shotgun (WGS) entry which is preliminary data.</text>
</comment>
<evidence type="ECO:0000313" key="1">
    <source>
        <dbReference type="EMBL" id="CAK0899759.1"/>
    </source>
</evidence>
<evidence type="ECO:0000313" key="2">
    <source>
        <dbReference type="Proteomes" id="UP001189429"/>
    </source>
</evidence>
<sequence length="109" mass="12241">RPQVQLGVHGLGHRRPWRLLSSTRSSRARDDEPWWDRRGGDRPMLEGDFVHLEVDLRGLHCPFGTLTLALNAEEPEIVFDDIPLSASTPIMPVVSMGGDHTCVRLCPAY</sequence>
<keyword evidence="2" id="KW-1185">Reference proteome</keyword>
<gene>
    <name evidence="1" type="ORF">PCOR1329_LOCUS77200</name>
</gene>
<feature type="non-terminal residue" evidence="1">
    <location>
        <position position="1"/>
    </location>
</feature>
<reference evidence="1" key="1">
    <citation type="submission" date="2023-10" db="EMBL/GenBank/DDBJ databases">
        <authorList>
            <person name="Chen Y."/>
            <person name="Shah S."/>
            <person name="Dougan E. K."/>
            <person name="Thang M."/>
            <person name="Chan C."/>
        </authorList>
    </citation>
    <scope>NUCLEOTIDE SEQUENCE [LARGE SCALE GENOMIC DNA]</scope>
</reference>
<name>A0ABN9XJG1_9DINO</name>
<dbReference type="Proteomes" id="UP001189429">
    <property type="component" value="Unassembled WGS sequence"/>
</dbReference>
<dbReference type="EMBL" id="CAUYUJ010020660">
    <property type="protein sequence ID" value="CAK0899759.1"/>
    <property type="molecule type" value="Genomic_DNA"/>
</dbReference>
<protein>
    <submittedName>
        <fullName evidence="1">Uncharacterized protein</fullName>
    </submittedName>
</protein>
<organism evidence="1 2">
    <name type="scientific">Prorocentrum cordatum</name>
    <dbReference type="NCBI Taxonomy" id="2364126"/>
    <lineage>
        <taxon>Eukaryota</taxon>
        <taxon>Sar</taxon>
        <taxon>Alveolata</taxon>
        <taxon>Dinophyceae</taxon>
        <taxon>Prorocentrales</taxon>
        <taxon>Prorocentraceae</taxon>
        <taxon>Prorocentrum</taxon>
    </lineage>
</organism>
<accession>A0ABN9XJG1</accession>